<protein>
    <submittedName>
        <fullName evidence="3">Polymer-forming cytoskeletal protein</fullName>
    </submittedName>
</protein>
<dbReference type="InterPro" id="IPR007607">
    <property type="entry name" value="BacA/B"/>
</dbReference>
<dbReference type="PANTHER" id="PTHR35024">
    <property type="entry name" value="HYPOTHETICAL CYTOSOLIC PROTEIN"/>
    <property type="match status" value="1"/>
</dbReference>
<comment type="caution">
    <text evidence="3">The sequence shown here is derived from an EMBL/GenBank/DDBJ whole genome shotgun (WGS) entry which is preliminary data.</text>
</comment>
<gene>
    <name evidence="3" type="ORF">ACFQBQ_03915</name>
</gene>
<feature type="region of interest" description="Disordered" evidence="2">
    <location>
        <begin position="130"/>
        <end position="181"/>
    </location>
</feature>
<name>A0ABW1Z6F5_9BACT</name>
<evidence type="ECO:0000313" key="3">
    <source>
        <dbReference type="EMBL" id="MFC6644751.1"/>
    </source>
</evidence>
<evidence type="ECO:0000256" key="1">
    <source>
        <dbReference type="ARBA" id="ARBA00044755"/>
    </source>
</evidence>
<proteinExistence type="inferred from homology"/>
<evidence type="ECO:0000313" key="4">
    <source>
        <dbReference type="Proteomes" id="UP001596391"/>
    </source>
</evidence>
<sequence length="181" mass="18693">MTGTNLQAATVIAATAKLRGDLVATGDVVIEGQLEGSVIAEGARITIGREARVRADVSGQHVVVMGTVEGTLRATERVEIRANASVVGDAFTRRFSIEDEARFRGRVTPPAAEASPVAEQTRFEAPAAVEHYSPAPEPVAQQSVPSESSLFGSPRPAGQMPAGLAAAVRNLGGASSSSDDE</sequence>
<dbReference type="PANTHER" id="PTHR35024:SF4">
    <property type="entry name" value="POLYMER-FORMING CYTOSKELETAL PROTEIN"/>
    <property type="match status" value="1"/>
</dbReference>
<dbReference type="Pfam" id="PF04519">
    <property type="entry name" value="Bactofilin"/>
    <property type="match status" value="1"/>
</dbReference>
<dbReference type="Proteomes" id="UP001596391">
    <property type="component" value="Unassembled WGS sequence"/>
</dbReference>
<dbReference type="EMBL" id="JBHSWI010000001">
    <property type="protein sequence ID" value="MFC6644751.1"/>
    <property type="molecule type" value="Genomic_DNA"/>
</dbReference>
<feature type="compositionally biased region" description="Polar residues" evidence="2">
    <location>
        <begin position="140"/>
        <end position="151"/>
    </location>
</feature>
<keyword evidence="4" id="KW-1185">Reference proteome</keyword>
<reference evidence="4" key="1">
    <citation type="journal article" date="2019" name="Int. J. Syst. Evol. Microbiol.">
        <title>The Global Catalogue of Microorganisms (GCM) 10K type strain sequencing project: providing services to taxonomists for standard genome sequencing and annotation.</title>
        <authorList>
            <consortium name="The Broad Institute Genomics Platform"/>
            <consortium name="The Broad Institute Genome Sequencing Center for Infectious Disease"/>
            <person name="Wu L."/>
            <person name="Ma J."/>
        </authorList>
    </citation>
    <scope>NUCLEOTIDE SEQUENCE [LARGE SCALE GENOMIC DNA]</scope>
    <source>
        <strain evidence="4">CGMCC 1.16026</strain>
    </source>
</reference>
<organism evidence="3 4">
    <name type="scientific">Granulicella cerasi</name>
    <dbReference type="NCBI Taxonomy" id="741063"/>
    <lineage>
        <taxon>Bacteria</taxon>
        <taxon>Pseudomonadati</taxon>
        <taxon>Acidobacteriota</taxon>
        <taxon>Terriglobia</taxon>
        <taxon>Terriglobales</taxon>
        <taxon>Acidobacteriaceae</taxon>
        <taxon>Granulicella</taxon>
    </lineage>
</organism>
<evidence type="ECO:0000256" key="2">
    <source>
        <dbReference type="SAM" id="MobiDB-lite"/>
    </source>
</evidence>
<dbReference type="RefSeq" id="WP_263372695.1">
    <property type="nucleotide sequence ID" value="NZ_JAGSYD010000006.1"/>
</dbReference>
<comment type="similarity">
    <text evidence="1">Belongs to the bactofilin family.</text>
</comment>
<accession>A0ABW1Z6F5</accession>